<feature type="coiled-coil region" evidence="1">
    <location>
        <begin position="18"/>
        <end position="45"/>
    </location>
</feature>
<gene>
    <name evidence="3" type="ORF">Tci_023910</name>
</gene>
<sequence length="570" mass="63900">MSALRRSGNENKQAWYIVLDLEKVKTAQEKEIASLKKRVTKIEQRKSLRILGFHSFRTSTSKRYSLGRRNVSKQARKNLKSQQKFQDIDDLVDKVVKKEVAQQETVSTARPDISAARQKLSTAEPKTPHTIKTFFDDEYVTIADTLVKMKNHKAKEKRVAFKDVDDSARPIRSITTLQTLPTIDLKDKDKGILQEPKPVKKTKKRDKDQIERDAKVTLKIQADLDKENHIVLGKLSAINGFEISLPEAVCSGIARESSDKVMDSTKKRKAGSRMKRMSKRQKTNADLEYFAKHNMVAYLEKTDGNTEFHKMVDFLTCSSIHYALTVSPDVYTLFIKQFWNSATSKTLNNVSQIKAKVAGQRVVIIEASIRRDFLFNDVDGIDCLSTQAIFENLALMGYEEDLTKLTFQKALFSPQWEFLIHTVIHCLSSKSTSWDQFPTHIASAVTPLFPSMLAQAAVEEGEGSRQPTGPQPTPSPAQPSIGDQTHETASSSSPENTQSPMIVLEGTGGLRGDQTMEHTPNDSPYSCGETSGGWKDKDAQATDPIGTKSAINACSFRYRAWMSSKLLLLN</sequence>
<protein>
    <recommendedName>
        <fullName evidence="4">Synaptobrevin, longin-like domain protein</fullName>
    </recommendedName>
</protein>
<accession>A0A6L2KTK0</accession>
<evidence type="ECO:0000256" key="1">
    <source>
        <dbReference type="SAM" id="Coils"/>
    </source>
</evidence>
<comment type="caution">
    <text evidence="3">The sequence shown here is derived from an EMBL/GenBank/DDBJ whole genome shotgun (WGS) entry which is preliminary data.</text>
</comment>
<name>A0A6L2KTK0_TANCI</name>
<organism evidence="3">
    <name type="scientific">Tanacetum cinerariifolium</name>
    <name type="common">Dalmatian daisy</name>
    <name type="synonym">Chrysanthemum cinerariifolium</name>
    <dbReference type="NCBI Taxonomy" id="118510"/>
    <lineage>
        <taxon>Eukaryota</taxon>
        <taxon>Viridiplantae</taxon>
        <taxon>Streptophyta</taxon>
        <taxon>Embryophyta</taxon>
        <taxon>Tracheophyta</taxon>
        <taxon>Spermatophyta</taxon>
        <taxon>Magnoliopsida</taxon>
        <taxon>eudicotyledons</taxon>
        <taxon>Gunneridae</taxon>
        <taxon>Pentapetalae</taxon>
        <taxon>asterids</taxon>
        <taxon>campanulids</taxon>
        <taxon>Asterales</taxon>
        <taxon>Asteraceae</taxon>
        <taxon>Asteroideae</taxon>
        <taxon>Anthemideae</taxon>
        <taxon>Anthemidinae</taxon>
        <taxon>Tanacetum</taxon>
    </lineage>
</organism>
<dbReference type="EMBL" id="BKCJ010002940">
    <property type="protein sequence ID" value="GEU51932.1"/>
    <property type="molecule type" value="Genomic_DNA"/>
</dbReference>
<reference evidence="3" key="1">
    <citation type="journal article" date="2019" name="Sci. Rep.">
        <title>Draft genome of Tanacetum cinerariifolium, the natural source of mosquito coil.</title>
        <authorList>
            <person name="Yamashiro T."/>
            <person name="Shiraishi A."/>
            <person name="Satake H."/>
            <person name="Nakayama K."/>
        </authorList>
    </citation>
    <scope>NUCLEOTIDE SEQUENCE</scope>
</reference>
<feature type="compositionally biased region" description="Polar residues" evidence="2">
    <location>
        <begin position="481"/>
        <end position="500"/>
    </location>
</feature>
<evidence type="ECO:0008006" key="4">
    <source>
        <dbReference type="Google" id="ProtNLM"/>
    </source>
</evidence>
<evidence type="ECO:0000256" key="2">
    <source>
        <dbReference type="SAM" id="MobiDB-lite"/>
    </source>
</evidence>
<dbReference type="AlphaFoldDB" id="A0A6L2KTK0"/>
<keyword evidence="1" id="KW-0175">Coiled coil</keyword>
<evidence type="ECO:0000313" key="3">
    <source>
        <dbReference type="EMBL" id="GEU51932.1"/>
    </source>
</evidence>
<proteinExistence type="predicted"/>
<feature type="region of interest" description="Disordered" evidence="2">
    <location>
        <begin position="456"/>
        <end position="541"/>
    </location>
</feature>